<name>A0A8B8BD59_CRAVI</name>
<dbReference type="Pfam" id="PF24784">
    <property type="entry name" value="Temptin_C"/>
    <property type="match status" value="1"/>
</dbReference>
<organism evidence="3 4">
    <name type="scientific">Crassostrea virginica</name>
    <name type="common">Eastern oyster</name>
    <dbReference type="NCBI Taxonomy" id="6565"/>
    <lineage>
        <taxon>Eukaryota</taxon>
        <taxon>Metazoa</taxon>
        <taxon>Spiralia</taxon>
        <taxon>Lophotrochozoa</taxon>
        <taxon>Mollusca</taxon>
        <taxon>Bivalvia</taxon>
        <taxon>Autobranchia</taxon>
        <taxon>Pteriomorphia</taxon>
        <taxon>Ostreida</taxon>
        <taxon>Ostreoidea</taxon>
        <taxon>Ostreidae</taxon>
        <taxon>Crassostrea</taxon>
    </lineage>
</organism>
<accession>A0A8B8BD59</accession>
<sequence>MLLSVVFVLLPAVLAHPYYRDWIPNGYAVFNPCGASFWEAVGHYNPTHHTIVKNPFGVEFAANRYAWDETICRKDSDGDGKTNGEELGDPNCVWVQGATPDISSSGHPGICEPVGSGPCASVAFTCGCHGTQCSGR</sequence>
<proteinExistence type="predicted"/>
<feature type="signal peptide" evidence="1">
    <location>
        <begin position="1"/>
        <end position="15"/>
    </location>
</feature>
<reference evidence="3" key="1">
    <citation type="submission" date="2024-06" db="UniProtKB">
        <authorList>
            <consortium name="RefSeq"/>
        </authorList>
    </citation>
    <scope>NUCLEOTIDE SEQUENCE [LARGE SCALE GENOMIC DNA]</scope>
</reference>
<dbReference type="PANTHER" id="PTHR34737:SF2">
    <property type="entry name" value="EF-HAND DOMAIN-CONTAINING PROTEIN"/>
    <property type="match status" value="1"/>
</dbReference>
<dbReference type="OrthoDB" id="129121at2759"/>
<gene>
    <name evidence="4" type="primary">LOC111109133</name>
</gene>
<evidence type="ECO:0000256" key="1">
    <source>
        <dbReference type="SAM" id="SignalP"/>
    </source>
</evidence>
<keyword evidence="1" id="KW-0732">Signal</keyword>
<dbReference type="KEGG" id="cvn:111109133"/>
<dbReference type="InterPro" id="IPR055313">
    <property type="entry name" value="Temptin-like"/>
</dbReference>
<evidence type="ECO:0000313" key="4">
    <source>
        <dbReference type="RefSeq" id="XP_022300931.1"/>
    </source>
</evidence>
<dbReference type="AlphaFoldDB" id="A0A8B8BD59"/>
<dbReference type="GeneID" id="111109133"/>
<feature type="chain" id="PRO_5034303334" evidence="1">
    <location>
        <begin position="16"/>
        <end position="136"/>
    </location>
</feature>
<protein>
    <submittedName>
        <fullName evidence="4">Temptin-like</fullName>
    </submittedName>
</protein>
<dbReference type="RefSeq" id="XP_022300931.1">
    <property type="nucleotide sequence ID" value="XM_022445223.1"/>
</dbReference>
<evidence type="ECO:0000259" key="2">
    <source>
        <dbReference type="Pfam" id="PF24784"/>
    </source>
</evidence>
<evidence type="ECO:0000313" key="3">
    <source>
        <dbReference type="Proteomes" id="UP000694844"/>
    </source>
</evidence>
<dbReference type="InterPro" id="IPR057626">
    <property type="entry name" value="S-S_Temptin"/>
</dbReference>
<dbReference type="PANTHER" id="PTHR34737">
    <property type="entry name" value="EF-HAND DOMAIN-CONTAINING PROTEIN"/>
    <property type="match status" value="1"/>
</dbReference>
<feature type="domain" description="Temptin Cys/Cys disulfide" evidence="2">
    <location>
        <begin position="14"/>
        <end position="110"/>
    </location>
</feature>
<keyword evidence="3" id="KW-1185">Reference proteome</keyword>
<dbReference type="Proteomes" id="UP000694844">
    <property type="component" value="Chromosome 1"/>
</dbReference>
<reference evidence="4" key="2">
    <citation type="submission" date="2025-08" db="UniProtKB">
        <authorList>
            <consortium name="RefSeq"/>
        </authorList>
    </citation>
    <scope>IDENTIFICATION</scope>
    <source>
        <tissue evidence="4">Whole sample</tissue>
    </source>
</reference>